<comment type="caution">
    <text evidence="3">The sequence shown here is derived from an EMBL/GenBank/DDBJ whole genome shotgun (WGS) entry which is preliminary data.</text>
</comment>
<dbReference type="Proteomes" id="UP000652761">
    <property type="component" value="Unassembled WGS sequence"/>
</dbReference>
<gene>
    <name evidence="3" type="ORF">Taro_049932</name>
</gene>
<protein>
    <recommendedName>
        <fullName evidence="2">N-acetyltransferase domain-containing protein</fullName>
    </recommendedName>
</protein>
<reference evidence="3" key="1">
    <citation type="submission" date="2017-07" db="EMBL/GenBank/DDBJ databases">
        <title>Taro Niue Genome Assembly and Annotation.</title>
        <authorList>
            <person name="Atibalentja N."/>
            <person name="Keating K."/>
            <person name="Fields C.J."/>
        </authorList>
    </citation>
    <scope>NUCLEOTIDE SEQUENCE</scope>
    <source>
        <strain evidence="3">Niue_2</strain>
        <tissue evidence="3">Leaf</tissue>
    </source>
</reference>
<dbReference type="SMR" id="A0A843XCC3"/>
<dbReference type="Pfam" id="PF13302">
    <property type="entry name" value="Acetyltransf_3"/>
    <property type="match status" value="1"/>
</dbReference>
<dbReference type="PANTHER" id="PTHR46067:SF27">
    <property type="entry name" value="ACYL-COA N-ACYLTRANSFERASES (NAT) SUPERFAMILY PROTEIN"/>
    <property type="match status" value="1"/>
</dbReference>
<dbReference type="AlphaFoldDB" id="A0A843XCC3"/>
<dbReference type="InterPro" id="IPR016181">
    <property type="entry name" value="Acyl_CoA_acyltransferase"/>
</dbReference>
<dbReference type="PANTHER" id="PTHR46067">
    <property type="entry name" value="ACYL-COA N-ACYLTRANSFERASES (NAT) SUPERFAMILY PROTEIN"/>
    <property type="match status" value="1"/>
</dbReference>
<dbReference type="SUPFAM" id="SSF55729">
    <property type="entry name" value="Acyl-CoA N-acyltransferases (Nat)"/>
    <property type="match status" value="1"/>
</dbReference>
<evidence type="ECO:0000256" key="1">
    <source>
        <dbReference type="SAM" id="MobiDB-lite"/>
    </source>
</evidence>
<dbReference type="OrthoDB" id="630895at2759"/>
<dbReference type="InterPro" id="IPR000182">
    <property type="entry name" value="GNAT_dom"/>
</dbReference>
<dbReference type="EMBL" id="NMUH01007270">
    <property type="protein sequence ID" value="MQM16966.1"/>
    <property type="molecule type" value="Genomic_DNA"/>
</dbReference>
<evidence type="ECO:0000313" key="4">
    <source>
        <dbReference type="Proteomes" id="UP000652761"/>
    </source>
</evidence>
<name>A0A843XCC3_COLES</name>
<dbReference type="PROSITE" id="PS51186">
    <property type="entry name" value="GNAT"/>
    <property type="match status" value="1"/>
</dbReference>
<dbReference type="GO" id="GO:0016747">
    <property type="term" value="F:acyltransferase activity, transferring groups other than amino-acyl groups"/>
    <property type="evidence" value="ECO:0007669"/>
    <property type="project" value="InterPro"/>
</dbReference>
<feature type="domain" description="N-acetyltransferase" evidence="2">
    <location>
        <begin position="35"/>
        <end position="196"/>
    </location>
</feature>
<accession>A0A843XCC3</accession>
<dbReference type="Gene3D" id="3.40.630.30">
    <property type="match status" value="1"/>
</dbReference>
<sequence>MAETEVPRFLLKEEEEQQQVTQPSEEVKAASPTEISLRTFELSDLDDYMVWASDKRVTRFCSWDAYTSKDDLLKYMTETVLPHPWFRAVCVDGRPVGAISVALNSGNDRCRGMLGYVLAFEHWGRGIMTRAVRMAAVSVFRELPELERVEALVDVENVASQRVVEKAGFLREGVLRKYLFMKGRSRDMVIYSFLATDQPPAT</sequence>
<feature type="region of interest" description="Disordered" evidence="1">
    <location>
        <begin position="1"/>
        <end position="31"/>
    </location>
</feature>
<evidence type="ECO:0000313" key="3">
    <source>
        <dbReference type="EMBL" id="MQM16966.1"/>
    </source>
</evidence>
<evidence type="ECO:0000259" key="2">
    <source>
        <dbReference type="PROSITE" id="PS51186"/>
    </source>
</evidence>
<organism evidence="3 4">
    <name type="scientific">Colocasia esculenta</name>
    <name type="common">Wild taro</name>
    <name type="synonym">Arum esculentum</name>
    <dbReference type="NCBI Taxonomy" id="4460"/>
    <lineage>
        <taxon>Eukaryota</taxon>
        <taxon>Viridiplantae</taxon>
        <taxon>Streptophyta</taxon>
        <taxon>Embryophyta</taxon>
        <taxon>Tracheophyta</taxon>
        <taxon>Spermatophyta</taxon>
        <taxon>Magnoliopsida</taxon>
        <taxon>Liliopsida</taxon>
        <taxon>Araceae</taxon>
        <taxon>Aroideae</taxon>
        <taxon>Colocasieae</taxon>
        <taxon>Colocasia</taxon>
    </lineage>
</organism>
<keyword evidence="4" id="KW-1185">Reference proteome</keyword>
<proteinExistence type="predicted"/>